<name>A0A9Q1EPV8_SYNKA</name>
<dbReference type="SUPFAM" id="SSF81321">
    <property type="entry name" value="Family A G protein-coupled receptor-like"/>
    <property type="match status" value="1"/>
</dbReference>
<dbReference type="OrthoDB" id="9615015at2759"/>
<dbReference type="PANTHER" id="PTHR26451">
    <property type="entry name" value="G_PROTEIN_RECEP_F1_2 DOMAIN-CONTAINING PROTEIN"/>
    <property type="match status" value="1"/>
</dbReference>
<feature type="transmembrane region" description="Helical" evidence="6">
    <location>
        <begin position="64"/>
        <end position="83"/>
    </location>
</feature>
<dbReference type="GO" id="GO:0016020">
    <property type="term" value="C:membrane"/>
    <property type="evidence" value="ECO:0007669"/>
    <property type="project" value="UniProtKB-SubCell"/>
</dbReference>
<evidence type="ECO:0000256" key="5">
    <source>
        <dbReference type="ARBA" id="ARBA00023224"/>
    </source>
</evidence>
<evidence type="ECO:0000256" key="4">
    <source>
        <dbReference type="ARBA" id="ARBA00023136"/>
    </source>
</evidence>
<dbReference type="GO" id="GO:0005549">
    <property type="term" value="F:odorant binding"/>
    <property type="evidence" value="ECO:0007669"/>
    <property type="project" value="TreeGrafter"/>
</dbReference>
<dbReference type="InterPro" id="IPR052921">
    <property type="entry name" value="GPCR1_Superfamily_Member"/>
</dbReference>
<evidence type="ECO:0008006" key="9">
    <source>
        <dbReference type="Google" id="ProtNLM"/>
    </source>
</evidence>
<evidence type="ECO:0000256" key="2">
    <source>
        <dbReference type="ARBA" id="ARBA00022692"/>
    </source>
</evidence>
<protein>
    <recommendedName>
        <fullName evidence="9">G-protein coupled receptors family 1 profile domain-containing protein</fullName>
    </recommendedName>
</protein>
<keyword evidence="5" id="KW-0807">Transducer</keyword>
<evidence type="ECO:0000256" key="6">
    <source>
        <dbReference type="SAM" id="Phobius"/>
    </source>
</evidence>
<comment type="subcellular location">
    <subcellularLocation>
        <location evidence="1">Membrane</location>
        <topology evidence="1">Multi-pass membrane protein</topology>
    </subcellularLocation>
</comment>
<keyword evidence="3 6" id="KW-1133">Transmembrane helix</keyword>
<dbReference type="Pfam" id="PF13853">
    <property type="entry name" value="7tm_4"/>
    <property type="match status" value="1"/>
</dbReference>
<evidence type="ECO:0000256" key="1">
    <source>
        <dbReference type="ARBA" id="ARBA00004141"/>
    </source>
</evidence>
<evidence type="ECO:0000313" key="8">
    <source>
        <dbReference type="Proteomes" id="UP001152622"/>
    </source>
</evidence>
<organism evidence="7 8">
    <name type="scientific">Synaphobranchus kaupii</name>
    <name type="common">Kaup's arrowtooth eel</name>
    <dbReference type="NCBI Taxonomy" id="118154"/>
    <lineage>
        <taxon>Eukaryota</taxon>
        <taxon>Metazoa</taxon>
        <taxon>Chordata</taxon>
        <taxon>Craniata</taxon>
        <taxon>Vertebrata</taxon>
        <taxon>Euteleostomi</taxon>
        <taxon>Actinopterygii</taxon>
        <taxon>Neopterygii</taxon>
        <taxon>Teleostei</taxon>
        <taxon>Anguilliformes</taxon>
        <taxon>Synaphobranchidae</taxon>
        <taxon>Synaphobranchus</taxon>
    </lineage>
</organism>
<reference evidence="7" key="1">
    <citation type="journal article" date="2023" name="Science">
        <title>Genome structures resolve the early diversification of teleost fishes.</title>
        <authorList>
            <person name="Parey E."/>
            <person name="Louis A."/>
            <person name="Montfort J."/>
            <person name="Bouchez O."/>
            <person name="Roques C."/>
            <person name="Iampietro C."/>
            <person name="Lluch J."/>
            <person name="Castinel A."/>
            <person name="Donnadieu C."/>
            <person name="Desvignes T."/>
            <person name="Floi Bucao C."/>
            <person name="Jouanno E."/>
            <person name="Wen M."/>
            <person name="Mejri S."/>
            <person name="Dirks R."/>
            <person name="Jansen H."/>
            <person name="Henkel C."/>
            <person name="Chen W.J."/>
            <person name="Zahm M."/>
            <person name="Cabau C."/>
            <person name="Klopp C."/>
            <person name="Thompson A.W."/>
            <person name="Robinson-Rechavi M."/>
            <person name="Braasch I."/>
            <person name="Lecointre G."/>
            <person name="Bobe J."/>
            <person name="Postlethwait J.H."/>
            <person name="Berthelot C."/>
            <person name="Roest Crollius H."/>
            <person name="Guiguen Y."/>
        </authorList>
    </citation>
    <scope>NUCLEOTIDE SEQUENCE</scope>
    <source>
        <strain evidence="7">WJC10195</strain>
    </source>
</reference>
<sequence>MTVGVPIIVEGTVPINKIYGLTFSVVLFGSSIGSVPFTYFRILACCGSRKELNRKALQTCSTHLLLYVIMLWSGFLFIISHRLQIHIRYRMMAFIIFHIVPANMNPIVYALQTKIVQILHSKITQQQQSEK</sequence>
<feature type="transmembrane region" description="Helical" evidence="6">
    <location>
        <begin position="18"/>
        <end position="43"/>
    </location>
</feature>
<dbReference type="PANTHER" id="PTHR26451:SF989">
    <property type="entry name" value="G-PROTEIN COUPLED RECEPTORS FAMILY 1 PROFILE DOMAIN-CONTAINING PROTEIN"/>
    <property type="match status" value="1"/>
</dbReference>
<evidence type="ECO:0000256" key="3">
    <source>
        <dbReference type="ARBA" id="ARBA00022989"/>
    </source>
</evidence>
<evidence type="ECO:0000313" key="7">
    <source>
        <dbReference type="EMBL" id="KAJ8342727.1"/>
    </source>
</evidence>
<dbReference type="GO" id="GO:0004984">
    <property type="term" value="F:olfactory receptor activity"/>
    <property type="evidence" value="ECO:0007669"/>
    <property type="project" value="InterPro"/>
</dbReference>
<dbReference type="InterPro" id="IPR000725">
    <property type="entry name" value="Olfact_rcpt"/>
</dbReference>
<keyword evidence="8" id="KW-1185">Reference proteome</keyword>
<comment type="caution">
    <text evidence="7">The sequence shown here is derived from an EMBL/GenBank/DDBJ whole genome shotgun (WGS) entry which is preliminary data.</text>
</comment>
<gene>
    <name evidence="7" type="ORF">SKAU_G00326550</name>
</gene>
<proteinExistence type="predicted"/>
<dbReference type="GO" id="GO:0007186">
    <property type="term" value="P:G protein-coupled receptor signaling pathway"/>
    <property type="evidence" value="ECO:0007669"/>
    <property type="project" value="InterPro"/>
</dbReference>
<feature type="transmembrane region" description="Helical" evidence="6">
    <location>
        <begin position="89"/>
        <end position="111"/>
    </location>
</feature>
<keyword evidence="2 6" id="KW-0812">Transmembrane</keyword>
<dbReference type="EMBL" id="JAINUF010000014">
    <property type="protein sequence ID" value="KAJ8342727.1"/>
    <property type="molecule type" value="Genomic_DNA"/>
</dbReference>
<dbReference type="AlphaFoldDB" id="A0A9Q1EPV8"/>
<accession>A0A9Q1EPV8</accession>
<dbReference type="Proteomes" id="UP001152622">
    <property type="component" value="Chromosome 14"/>
</dbReference>
<keyword evidence="4 6" id="KW-0472">Membrane</keyword>